<proteinExistence type="predicted"/>
<evidence type="ECO:0000256" key="1">
    <source>
        <dbReference type="SAM" id="SignalP"/>
    </source>
</evidence>
<dbReference type="AlphaFoldDB" id="A0A646P0Y6"/>
<evidence type="ECO:0000313" key="3">
    <source>
        <dbReference type="Proteomes" id="UP000432048"/>
    </source>
</evidence>
<dbReference type="EMBL" id="VOIX01000006">
    <property type="protein sequence ID" value="MRJ22022.1"/>
    <property type="molecule type" value="Genomic_DNA"/>
</dbReference>
<reference evidence="2 3" key="1">
    <citation type="submission" date="2019-08" db="EMBL/GenBank/DDBJ databases">
        <title>Pseudomonas haemolytica sp. nov. isolated from raw milk and skim milk concentrate.</title>
        <authorList>
            <person name="Hofmann K."/>
            <person name="Huptas C."/>
            <person name="Doll E."/>
            <person name="Scherer S."/>
            <person name="Wenning M."/>
        </authorList>
    </citation>
    <scope>NUCLEOTIDE SEQUENCE [LARGE SCALE GENOMIC DNA]</scope>
    <source>
        <strain evidence="2 3">DSM 108988</strain>
    </source>
</reference>
<feature type="chain" id="PRO_5024878182" evidence="1">
    <location>
        <begin position="26"/>
        <end position="170"/>
    </location>
</feature>
<name>A0A646P0Y6_9PSED</name>
<evidence type="ECO:0000313" key="2">
    <source>
        <dbReference type="EMBL" id="MRJ22022.1"/>
    </source>
</evidence>
<dbReference type="Proteomes" id="UP000432048">
    <property type="component" value="Unassembled WGS sequence"/>
</dbReference>
<feature type="signal peptide" evidence="1">
    <location>
        <begin position="1"/>
        <end position="25"/>
    </location>
</feature>
<sequence>MHFFTRNTFCLAYSLLLLYCTAANSTEGAEQDKEKLQNYLGDMKGTYIVNSSPVVDQIIMGLSNPDPDSNIILRTPEGIKNAVMKSGCRFRSCTEKSAIIYESEKIVGAALISKKCSDLRTIERPSGCNKVSTLTVFITKKNPDFSAIKTLLDWGENKAPESNIEYRVIQ</sequence>
<dbReference type="RefSeq" id="WP_057710758.1">
    <property type="nucleotide sequence ID" value="NZ_VOIX01000006.1"/>
</dbReference>
<accession>A0A646P0Y6</accession>
<keyword evidence="1" id="KW-0732">Signal</keyword>
<comment type="caution">
    <text evidence="2">The sequence shown here is derived from an EMBL/GenBank/DDBJ whole genome shotgun (WGS) entry which is preliminary data.</text>
</comment>
<protein>
    <submittedName>
        <fullName evidence="2">Uncharacterized protein</fullName>
    </submittedName>
</protein>
<organism evidence="2 3">
    <name type="scientific">Pseudomonas haemolytica</name>
    <dbReference type="NCBI Taxonomy" id="2600065"/>
    <lineage>
        <taxon>Bacteria</taxon>
        <taxon>Pseudomonadati</taxon>
        <taxon>Pseudomonadota</taxon>
        <taxon>Gammaproteobacteria</taxon>
        <taxon>Pseudomonadales</taxon>
        <taxon>Pseudomonadaceae</taxon>
        <taxon>Pseudomonas</taxon>
    </lineage>
</organism>
<gene>
    <name evidence="2" type="ORF">FRT60_17020</name>
</gene>